<feature type="transmembrane region" description="Helical" evidence="1">
    <location>
        <begin position="213"/>
        <end position="229"/>
    </location>
</feature>
<feature type="domain" description="Prepilin peptidase A24 N-terminal" evidence="2">
    <location>
        <begin position="11"/>
        <end position="87"/>
    </location>
</feature>
<dbReference type="PANTHER" id="PTHR30487">
    <property type="entry name" value="TYPE 4 PREPILIN-LIKE PROTEINS LEADER PEPTIDE-PROCESSING ENZYME"/>
    <property type="match status" value="1"/>
</dbReference>
<dbReference type="Pfam" id="PF06750">
    <property type="entry name" value="A24_N_bact"/>
    <property type="match status" value="1"/>
</dbReference>
<dbReference type="InterPro" id="IPR010627">
    <property type="entry name" value="Prepilin_pept_A24_N"/>
</dbReference>
<organism evidence="3 4">
    <name type="scientific">Lactobacillus panisapium</name>
    <dbReference type="NCBI Taxonomy" id="2012495"/>
    <lineage>
        <taxon>Bacteria</taxon>
        <taxon>Bacillati</taxon>
        <taxon>Bacillota</taxon>
        <taxon>Bacilli</taxon>
        <taxon>Lactobacillales</taxon>
        <taxon>Lactobacillaceae</taxon>
        <taxon>Lactobacillus</taxon>
    </lineage>
</organism>
<dbReference type="EMBL" id="CP048268">
    <property type="protein sequence ID" value="QYN53356.1"/>
    <property type="molecule type" value="Genomic_DNA"/>
</dbReference>
<evidence type="ECO:0000256" key="1">
    <source>
        <dbReference type="SAM" id="Phobius"/>
    </source>
</evidence>
<dbReference type="PANTHER" id="PTHR30487:SF0">
    <property type="entry name" value="PREPILIN LEADER PEPTIDASE_N-METHYLTRANSFERASE-RELATED"/>
    <property type="match status" value="1"/>
</dbReference>
<keyword evidence="1" id="KW-1133">Transmembrane helix</keyword>
<dbReference type="Proteomes" id="UP000826550">
    <property type="component" value="Chromosome"/>
</dbReference>
<protein>
    <submittedName>
        <fullName evidence="3">Prepilin peptidase</fullName>
    </submittedName>
</protein>
<keyword evidence="4" id="KW-1185">Reference proteome</keyword>
<gene>
    <name evidence="3" type="ORF">GYM71_07945</name>
</gene>
<evidence type="ECO:0000313" key="4">
    <source>
        <dbReference type="Proteomes" id="UP000826550"/>
    </source>
</evidence>
<feature type="transmembrane region" description="Helical" evidence="1">
    <location>
        <begin position="142"/>
        <end position="159"/>
    </location>
</feature>
<feature type="transmembrane region" description="Helical" evidence="1">
    <location>
        <begin position="117"/>
        <end position="135"/>
    </location>
</feature>
<feature type="transmembrane region" description="Helical" evidence="1">
    <location>
        <begin position="171"/>
        <end position="201"/>
    </location>
</feature>
<keyword evidence="1" id="KW-0472">Membrane</keyword>
<evidence type="ECO:0000259" key="2">
    <source>
        <dbReference type="Pfam" id="PF06750"/>
    </source>
</evidence>
<sequence>MAWIYQLTNFLIGTCLASHACVVCDRFDTGDFIWGRSRCDFCLTKLTLVDELPILSYCFLHGKCRYCQRSISVKLPLIEFLGGLAYLKIDFSQMTGIATAIVIFCLLLAAISDYDRLEFHLAMIFPALLLTLLRFKHLFKLQLGDLIELIPILLVLLFYTMQKKLGSGDLIIYLILAFFFTPHFANLVFLFGSFLLLFQFFLKRKTWSLQKQIAFVPYIFVGLIIQLLLQ</sequence>
<accession>A0ABX8WE02</accession>
<evidence type="ECO:0000313" key="3">
    <source>
        <dbReference type="EMBL" id="QYN53356.1"/>
    </source>
</evidence>
<reference evidence="3 4" key="1">
    <citation type="submission" date="2020-01" db="EMBL/GenBank/DDBJ databases">
        <title>Vast differences in strain-level diversity in the gut microbiota of two closely related honey bee species.</title>
        <authorList>
            <person name="Ellegaard K.M."/>
            <person name="Suenami S."/>
            <person name="Miyazaki R."/>
            <person name="Engel P."/>
        </authorList>
    </citation>
    <scope>NUCLEOTIDE SEQUENCE [LARGE SCALE GENOMIC DNA]</scope>
    <source>
        <strain evidence="3 4">ESL0416</strain>
    </source>
</reference>
<dbReference type="RefSeq" id="WP_220220060.1">
    <property type="nucleotide sequence ID" value="NZ_CP048268.1"/>
</dbReference>
<name>A0ABX8WE02_9LACO</name>
<feature type="transmembrane region" description="Helical" evidence="1">
    <location>
        <begin position="94"/>
        <end position="111"/>
    </location>
</feature>
<keyword evidence="1" id="KW-0812">Transmembrane</keyword>
<dbReference type="InterPro" id="IPR050882">
    <property type="entry name" value="Prepilin_peptidase/N-MTase"/>
</dbReference>
<proteinExistence type="predicted"/>